<proteinExistence type="predicted"/>
<accession>A0A2P5W281</accession>
<evidence type="ECO:0000313" key="3">
    <source>
        <dbReference type="Proteomes" id="UP000239757"/>
    </source>
</evidence>
<dbReference type="EMBL" id="KZ669503">
    <property type="protein sequence ID" value="PPR85202.1"/>
    <property type="molecule type" value="Genomic_DNA"/>
</dbReference>
<sequence>MITLQARNFGSTLNIEGNGPHQSTQTNNMTRPTLQELSLQEVHDPCSSNDQGHIHEERRLRIEELDKWRAHKPRTHDKPKLRQKEFDTSPNKLKVGDKVLLDVADPHIVTTTPNEEIPLTVLSIFPFDIAEVSHLYQVIVKRKENHRTYFEEEEGSVLFHGPNQQVQMVDAIRALLTTDPWELFFMNIEPTYLELTMELCSMFHLQTVMTRYDDPGMVQFCLGGLIYQPRVPKFGAALGLCMEEFREENELHALSRHIHFPPSKC</sequence>
<organism evidence="2 3">
    <name type="scientific">Gossypium barbadense</name>
    <name type="common">Sea Island cotton</name>
    <name type="synonym">Hibiscus barbadensis</name>
    <dbReference type="NCBI Taxonomy" id="3634"/>
    <lineage>
        <taxon>Eukaryota</taxon>
        <taxon>Viridiplantae</taxon>
        <taxon>Streptophyta</taxon>
        <taxon>Embryophyta</taxon>
        <taxon>Tracheophyta</taxon>
        <taxon>Spermatophyta</taxon>
        <taxon>Magnoliopsida</taxon>
        <taxon>eudicotyledons</taxon>
        <taxon>Gunneridae</taxon>
        <taxon>Pentapetalae</taxon>
        <taxon>rosids</taxon>
        <taxon>malvids</taxon>
        <taxon>Malvales</taxon>
        <taxon>Malvaceae</taxon>
        <taxon>Malvoideae</taxon>
        <taxon>Gossypium</taxon>
    </lineage>
</organism>
<evidence type="ECO:0000313" key="2">
    <source>
        <dbReference type="EMBL" id="PPR85202.1"/>
    </source>
</evidence>
<name>A0A2P5W281_GOSBA</name>
<protein>
    <submittedName>
        <fullName evidence="2">Uncharacterized protein</fullName>
    </submittedName>
</protein>
<reference evidence="2 3" key="1">
    <citation type="submission" date="2015-01" db="EMBL/GenBank/DDBJ databases">
        <title>Genome of allotetraploid Gossypium barbadense reveals genomic plasticity and fiber elongation in cotton evolution.</title>
        <authorList>
            <person name="Chen X."/>
            <person name="Liu X."/>
            <person name="Zhao B."/>
            <person name="Zheng H."/>
            <person name="Hu Y."/>
            <person name="Lu G."/>
            <person name="Yang C."/>
            <person name="Chen J."/>
            <person name="Shan C."/>
            <person name="Zhang L."/>
            <person name="Zhou Y."/>
            <person name="Wang L."/>
            <person name="Guo W."/>
            <person name="Bai Y."/>
            <person name="Ruan J."/>
            <person name="Shangguan X."/>
            <person name="Mao Y."/>
            <person name="Jiang J."/>
            <person name="Zhu Y."/>
            <person name="Lei J."/>
            <person name="Kang H."/>
            <person name="Chen S."/>
            <person name="He X."/>
            <person name="Wang R."/>
            <person name="Wang Y."/>
            <person name="Chen J."/>
            <person name="Wang L."/>
            <person name="Yu S."/>
            <person name="Wang B."/>
            <person name="Wei J."/>
            <person name="Song S."/>
            <person name="Lu X."/>
            <person name="Gao Z."/>
            <person name="Gu W."/>
            <person name="Deng X."/>
            <person name="Ma D."/>
            <person name="Wang S."/>
            <person name="Liang W."/>
            <person name="Fang L."/>
            <person name="Cai C."/>
            <person name="Zhu X."/>
            <person name="Zhou B."/>
            <person name="Zhang Y."/>
            <person name="Chen Z."/>
            <person name="Xu S."/>
            <person name="Zhu R."/>
            <person name="Wang S."/>
            <person name="Zhang T."/>
            <person name="Zhao G."/>
        </authorList>
    </citation>
    <scope>NUCLEOTIDE SEQUENCE [LARGE SCALE GENOMIC DNA]</scope>
    <source>
        <strain evidence="3">cv. Xinhai21</strain>
        <tissue evidence="2">Leaf</tissue>
    </source>
</reference>
<dbReference type="OrthoDB" id="1737650at2759"/>
<feature type="region of interest" description="Disordered" evidence="1">
    <location>
        <begin position="1"/>
        <end position="28"/>
    </location>
</feature>
<dbReference type="AlphaFoldDB" id="A0A2P5W281"/>
<dbReference type="Proteomes" id="UP000239757">
    <property type="component" value="Unassembled WGS sequence"/>
</dbReference>
<gene>
    <name evidence="2" type="ORF">GOBAR_AA35489</name>
</gene>
<evidence type="ECO:0000256" key="1">
    <source>
        <dbReference type="SAM" id="MobiDB-lite"/>
    </source>
</evidence>